<sequence length="258" mass="28967">MRETEHRSTARVLDILELLEHVSNGLSLKEISEALKVPKSSLFPILHTLLERGYLCSESNGRGYRLGSMAFQLGNSYLKQMDGDEEIETVMQKVVDQCGETCHFAVLDRSEVLYLKKIDSPHTVRMTSRIGMRMPAYGTGLGKALLTDHSLSMLRELYPEGLKPLTEHTVTDMEVLAEQLKQSKETGFSSEREESDQDICCVAVPLRKNGKIVAALSVAVPTFRDTAEKEEQIKKLLQEAKQRIEAILQFTDLGLPNE</sequence>
<accession>A0A8J6PFV8</accession>
<dbReference type="GO" id="GO:0045892">
    <property type="term" value="P:negative regulation of DNA-templated transcription"/>
    <property type="evidence" value="ECO:0007669"/>
    <property type="project" value="TreeGrafter"/>
</dbReference>
<dbReference type="PROSITE" id="PS51077">
    <property type="entry name" value="HTH_ICLR"/>
    <property type="match status" value="1"/>
</dbReference>
<keyword evidence="7" id="KW-1185">Reference proteome</keyword>
<dbReference type="GO" id="GO:0003677">
    <property type="term" value="F:DNA binding"/>
    <property type="evidence" value="ECO:0007669"/>
    <property type="project" value="UniProtKB-KW"/>
</dbReference>
<comment type="caution">
    <text evidence="6">The sequence shown here is derived from an EMBL/GenBank/DDBJ whole genome shotgun (WGS) entry which is preliminary data.</text>
</comment>
<dbReference type="InterPro" id="IPR036390">
    <property type="entry name" value="WH_DNA-bd_sf"/>
</dbReference>
<evidence type="ECO:0000259" key="5">
    <source>
        <dbReference type="PROSITE" id="PS51078"/>
    </source>
</evidence>
<dbReference type="PANTHER" id="PTHR30136:SF24">
    <property type="entry name" value="HTH-TYPE TRANSCRIPTIONAL REPRESSOR ALLR"/>
    <property type="match status" value="1"/>
</dbReference>
<dbReference type="GO" id="GO:0003700">
    <property type="term" value="F:DNA-binding transcription factor activity"/>
    <property type="evidence" value="ECO:0007669"/>
    <property type="project" value="TreeGrafter"/>
</dbReference>
<keyword evidence="3" id="KW-0804">Transcription</keyword>
<feature type="domain" description="HTH iclR-type" evidence="4">
    <location>
        <begin position="6"/>
        <end position="68"/>
    </location>
</feature>
<evidence type="ECO:0000313" key="7">
    <source>
        <dbReference type="Proteomes" id="UP000632659"/>
    </source>
</evidence>
<dbReference type="InterPro" id="IPR005471">
    <property type="entry name" value="Tscrpt_reg_IclR_N"/>
</dbReference>
<evidence type="ECO:0000256" key="1">
    <source>
        <dbReference type="ARBA" id="ARBA00023015"/>
    </source>
</evidence>
<feature type="domain" description="IclR-ED" evidence="5">
    <location>
        <begin position="69"/>
        <end position="250"/>
    </location>
</feature>
<name>A0A8J6PFV8_9FIRM</name>
<dbReference type="InterPro" id="IPR050707">
    <property type="entry name" value="HTH_MetabolicPath_Reg"/>
</dbReference>
<evidence type="ECO:0000313" key="6">
    <source>
        <dbReference type="EMBL" id="MBC8609605.1"/>
    </source>
</evidence>
<dbReference type="Pfam" id="PF01614">
    <property type="entry name" value="IclR_C"/>
    <property type="match status" value="1"/>
</dbReference>
<gene>
    <name evidence="6" type="ORF">H8702_00530</name>
</gene>
<dbReference type="Gene3D" id="1.10.10.10">
    <property type="entry name" value="Winged helix-like DNA-binding domain superfamily/Winged helix DNA-binding domain"/>
    <property type="match status" value="1"/>
</dbReference>
<dbReference type="RefSeq" id="WP_158662559.1">
    <property type="nucleotide sequence ID" value="NZ_FYDD01000003.1"/>
</dbReference>
<organism evidence="6 7">
    <name type="scientific">Massiliimalia timonensis</name>
    <dbReference type="NCBI Taxonomy" id="1987501"/>
    <lineage>
        <taxon>Bacteria</taxon>
        <taxon>Bacillati</taxon>
        <taxon>Bacillota</taxon>
        <taxon>Clostridia</taxon>
        <taxon>Eubacteriales</taxon>
        <taxon>Oscillospiraceae</taxon>
        <taxon>Massiliimalia</taxon>
    </lineage>
</organism>
<dbReference type="Pfam" id="PF09339">
    <property type="entry name" value="HTH_IclR"/>
    <property type="match status" value="1"/>
</dbReference>
<dbReference type="Gene3D" id="3.30.450.40">
    <property type="match status" value="1"/>
</dbReference>
<dbReference type="PROSITE" id="PS51078">
    <property type="entry name" value="ICLR_ED"/>
    <property type="match status" value="1"/>
</dbReference>
<dbReference type="Proteomes" id="UP000632659">
    <property type="component" value="Unassembled WGS sequence"/>
</dbReference>
<proteinExistence type="predicted"/>
<dbReference type="OrthoDB" id="9791752at2"/>
<keyword evidence="2" id="KW-0238">DNA-binding</keyword>
<dbReference type="SUPFAM" id="SSF55781">
    <property type="entry name" value="GAF domain-like"/>
    <property type="match status" value="1"/>
</dbReference>
<reference evidence="6" key="1">
    <citation type="submission" date="2020-08" db="EMBL/GenBank/DDBJ databases">
        <title>Genome public.</title>
        <authorList>
            <person name="Liu C."/>
            <person name="Sun Q."/>
        </authorList>
    </citation>
    <scope>NUCLEOTIDE SEQUENCE</scope>
    <source>
        <strain evidence="6">NSJ-15</strain>
    </source>
</reference>
<evidence type="ECO:0000256" key="2">
    <source>
        <dbReference type="ARBA" id="ARBA00023125"/>
    </source>
</evidence>
<dbReference type="InterPro" id="IPR029016">
    <property type="entry name" value="GAF-like_dom_sf"/>
</dbReference>
<dbReference type="AlphaFoldDB" id="A0A8J6PFV8"/>
<dbReference type="SUPFAM" id="SSF46785">
    <property type="entry name" value="Winged helix' DNA-binding domain"/>
    <property type="match status" value="1"/>
</dbReference>
<dbReference type="PANTHER" id="PTHR30136">
    <property type="entry name" value="HELIX-TURN-HELIX TRANSCRIPTIONAL REGULATOR, ICLR FAMILY"/>
    <property type="match status" value="1"/>
</dbReference>
<dbReference type="SMART" id="SM00346">
    <property type="entry name" value="HTH_ICLR"/>
    <property type="match status" value="1"/>
</dbReference>
<evidence type="ECO:0000259" key="4">
    <source>
        <dbReference type="PROSITE" id="PS51077"/>
    </source>
</evidence>
<dbReference type="EMBL" id="JACRTL010000001">
    <property type="protein sequence ID" value="MBC8609605.1"/>
    <property type="molecule type" value="Genomic_DNA"/>
</dbReference>
<evidence type="ECO:0000256" key="3">
    <source>
        <dbReference type="ARBA" id="ARBA00023163"/>
    </source>
</evidence>
<dbReference type="InterPro" id="IPR014757">
    <property type="entry name" value="Tscrpt_reg_IclR_C"/>
</dbReference>
<protein>
    <submittedName>
        <fullName evidence="6">IclR family transcriptional regulator</fullName>
    </submittedName>
</protein>
<dbReference type="InterPro" id="IPR036388">
    <property type="entry name" value="WH-like_DNA-bd_sf"/>
</dbReference>
<keyword evidence="1" id="KW-0805">Transcription regulation</keyword>